<sequence length="309" mass="33848">MNIILLNSKRGHSRTITLPRFLPALVLAVLVLIPMAAGVGAYWISYRVAPPSYSEEVAKRFQSSLERQSNEVADLKQLSEEQFRALTLKLADAQARLVRLDALGERLVDVAGIESDEFDFGGGELAMGGPEPQDSSAFAPPSFIEELDGLTETLERREQQLNILENLLANRNLENQTFLSGRPITQGWMSSRFGRRTDPFSGKVAWHEGVDFAGKDGSDVVATAAGVVTYAGERSGYGLLVEINHGNGISTRYGHAKTVDVKVGDIVRTGDVIAKMGSSGRSTGPHVHYEVLKNGRQVNPHPYIYRARR</sequence>
<keyword evidence="5" id="KW-1185">Reference proteome</keyword>
<protein>
    <submittedName>
        <fullName evidence="4">M24/M37 family peptidase</fullName>
    </submittedName>
</protein>
<evidence type="ECO:0000256" key="1">
    <source>
        <dbReference type="SAM" id="Coils"/>
    </source>
</evidence>
<dbReference type="PANTHER" id="PTHR21666">
    <property type="entry name" value="PEPTIDASE-RELATED"/>
    <property type="match status" value="1"/>
</dbReference>
<dbReference type="RefSeq" id="WP_194855102.1">
    <property type="nucleotide sequence ID" value="NZ_ARXR01000003.1"/>
</dbReference>
<name>A0ABS0AD17_9GAMM</name>
<feature type="coiled-coil region" evidence="1">
    <location>
        <begin position="58"/>
        <end position="96"/>
    </location>
</feature>
<dbReference type="CDD" id="cd12797">
    <property type="entry name" value="M23_peptidase"/>
    <property type="match status" value="1"/>
</dbReference>
<proteinExistence type="predicted"/>
<dbReference type="InterPro" id="IPR011055">
    <property type="entry name" value="Dup_hybrid_motif"/>
</dbReference>
<feature type="transmembrane region" description="Helical" evidence="2">
    <location>
        <begin position="21"/>
        <end position="44"/>
    </location>
</feature>
<keyword evidence="2" id="KW-0472">Membrane</keyword>
<dbReference type="Pfam" id="PF01551">
    <property type="entry name" value="Peptidase_M23"/>
    <property type="match status" value="1"/>
</dbReference>
<accession>A0ABS0AD17</accession>
<comment type="caution">
    <text evidence="4">The sequence shown here is derived from an EMBL/GenBank/DDBJ whole genome shotgun (WGS) entry which is preliminary data.</text>
</comment>
<feature type="domain" description="M23ase beta-sheet core" evidence="3">
    <location>
        <begin position="207"/>
        <end position="300"/>
    </location>
</feature>
<dbReference type="EMBL" id="ARXR01000003">
    <property type="protein sequence ID" value="MBF5052005.1"/>
    <property type="molecule type" value="Genomic_DNA"/>
</dbReference>
<gene>
    <name evidence="4" type="ORF">ISO4_00607</name>
</gene>
<evidence type="ECO:0000259" key="3">
    <source>
        <dbReference type="Pfam" id="PF01551"/>
    </source>
</evidence>
<organism evidence="4 5">
    <name type="scientific">Alloalcanivorax venustensis ISO4</name>
    <dbReference type="NCBI Taxonomy" id="1177184"/>
    <lineage>
        <taxon>Bacteria</taxon>
        <taxon>Pseudomonadati</taxon>
        <taxon>Pseudomonadota</taxon>
        <taxon>Gammaproteobacteria</taxon>
        <taxon>Oceanospirillales</taxon>
        <taxon>Alcanivoracaceae</taxon>
        <taxon>Alloalcanivorax</taxon>
    </lineage>
</organism>
<keyword evidence="2" id="KW-0812">Transmembrane</keyword>
<keyword evidence="1" id="KW-0175">Coiled coil</keyword>
<evidence type="ECO:0000256" key="2">
    <source>
        <dbReference type="SAM" id="Phobius"/>
    </source>
</evidence>
<dbReference type="SUPFAM" id="SSF51261">
    <property type="entry name" value="Duplicated hybrid motif"/>
    <property type="match status" value="1"/>
</dbReference>
<reference evidence="4 5" key="1">
    <citation type="submission" date="2012-09" db="EMBL/GenBank/DDBJ databases">
        <title>Genome Sequence of alkane-degrading Bacterium Alcanivorax venustensis ISO4.</title>
        <authorList>
            <person name="Lai Q."/>
            <person name="Shao Z."/>
        </authorList>
    </citation>
    <scope>NUCLEOTIDE SEQUENCE [LARGE SCALE GENOMIC DNA]</scope>
    <source>
        <strain evidence="4 5">ISO4</strain>
    </source>
</reference>
<evidence type="ECO:0000313" key="4">
    <source>
        <dbReference type="EMBL" id="MBF5052005.1"/>
    </source>
</evidence>
<dbReference type="PANTHER" id="PTHR21666:SF291">
    <property type="entry name" value="STAGE II SPORULATION PROTEIN Q"/>
    <property type="match status" value="1"/>
</dbReference>
<dbReference type="Gene3D" id="2.70.70.10">
    <property type="entry name" value="Glucose Permease (Domain IIA)"/>
    <property type="match status" value="1"/>
</dbReference>
<feature type="coiled-coil region" evidence="1">
    <location>
        <begin position="147"/>
        <end position="174"/>
    </location>
</feature>
<evidence type="ECO:0000313" key="5">
    <source>
        <dbReference type="Proteomes" id="UP000644441"/>
    </source>
</evidence>
<keyword evidence="2" id="KW-1133">Transmembrane helix</keyword>
<dbReference type="Proteomes" id="UP000644441">
    <property type="component" value="Unassembled WGS sequence"/>
</dbReference>
<dbReference type="InterPro" id="IPR050570">
    <property type="entry name" value="Cell_wall_metabolism_enzyme"/>
</dbReference>
<dbReference type="InterPro" id="IPR016047">
    <property type="entry name" value="M23ase_b-sheet_dom"/>
</dbReference>